<dbReference type="HOGENOM" id="CLU_453249_0_0_7"/>
<dbReference type="AlphaFoldDB" id="B8DP45"/>
<dbReference type="OrthoDB" id="5464538at2"/>
<dbReference type="SUPFAM" id="SSF53756">
    <property type="entry name" value="UDP-Glycosyltransferase/glycogen phosphorylase"/>
    <property type="match status" value="1"/>
</dbReference>
<proteinExistence type="predicted"/>
<name>B8DP45_NITV9</name>
<reference evidence="3" key="1">
    <citation type="submission" date="2008-10" db="EMBL/GenBank/DDBJ databases">
        <title>Complete sequence of Desulfovibrio vulgaris str. 'Miyazaki F'.</title>
        <authorList>
            <person name="Lucas S."/>
            <person name="Copeland A."/>
            <person name="Lapidus A."/>
            <person name="Glavina del Rio T."/>
            <person name="Dalin E."/>
            <person name="Tice H."/>
            <person name="Bruce D."/>
            <person name="Goodwin L."/>
            <person name="Pitluck S."/>
            <person name="Sims D."/>
            <person name="Brettin T."/>
            <person name="Detter J.C."/>
            <person name="Han C."/>
            <person name="Larimer F."/>
            <person name="Land M."/>
            <person name="Hauser L."/>
            <person name="Kyrpides N."/>
            <person name="Mikhailova N."/>
            <person name="Hazen T.C."/>
            <person name="Richardson P."/>
        </authorList>
    </citation>
    <scope>NUCLEOTIDE SEQUENCE</scope>
    <source>
        <strain evidence="3">Miyazaki F</strain>
    </source>
</reference>
<dbReference type="STRING" id="883.DvMF_0922"/>
<evidence type="ECO:0000259" key="2">
    <source>
        <dbReference type="Pfam" id="PF13524"/>
    </source>
</evidence>
<evidence type="ECO:0000256" key="1">
    <source>
        <dbReference type="SAM" id="MobiDB-lite"/>
    </source>
</evidence>
<dbReference type="eggNOG" id="COG4641">
    <property type="taxonomic scope" value="Bacteria"/>
</dbReference>
<dbReference type="EMBL" id="CP001197">
    <property type="protein sequence ID" value="ACL07877.1"/>
    <property type="molecule type" value="Genomic_DNA"/>
</dbReference>
<accession>B8DP45</accession>
<feature type="compositionally biased region" description="Low complexity" evidence="1">
    <location>
        <begin position="556"/>
        <end position="565"/>
    </location>
</feature>
<dbReference type="KEGG" id="dvm:DvMF_0922"/>
<dbReference type="Gene3D" id="3.40.50.2000">
    <property type="entry name" value="Glycogen Phosphorylase B"/>
    <property type="match status" value="1"/>
</dbReference>
<organism evidence="3">
    <name type="scientific">Nitratidesulfovibrio vulgaris (strain DSM 19637 / Miyazaki F)</name>
    <name type="common">Desulfovibrio vulgaris</name>
    <dbReference type="NCBI Taxonomy" id="883"/>
    <lineage>
        <taxon>Bacteria</taxon>
        <taxon>Pseudomonadati</taxon>
        <taxon>Thermodesulfobacteriota</taxon>
        <taxon>Desulfovibrionia</taxon>
        <taxon>Desulfovibrionales</taxon>
        <taxon>Desulfovibrionaceae</taxon>
        <taxon>Nitratidesulfovibrio</taxon>
    </lineage>
</organism>
<protein>
    <recommendedName>
        <fullName evidence="2">Spore protein YkvP/CgeB glycosyl transferase-like domain-containing protein</fullName>
    </recommendedName>
</protein>
<feature type="region of interest" description="Disordered" evidence="1">
    <location>
        <begin position="556"/>
        <end position="587"/>
    </location>
</feature>
<evidence type="ECO:0000313" key="3">
    <source>
        <dbReference type="EMBL" id="ACL07877.1"/>
    </source>
</evidence>
<sequence length="587" mass="64589">MRIACVGTHLVASLRRMGHEVLDLHPPGGIVDIAALLDAHGFAPDLLVQQETLGARVILAGLETLRCRKAYWAIDSHLNMHWHRHYARLFDVLFTPHLSLFRALPPQWRHPQAVHLAMSGHARPWQPHAGRGHDVSMVGVLDKHRPLRGWLADLLRRHFGVQARQGVPFAEMLALYGDTRIIPNESIGFEVNFRLTEGASCGACVLTPDVGPDQDALFDDGHEMVVYADGLELLEKLRFLLRRPNVGERIGRAAWERVQAQHLPDHRAATMLEAVGTAPGNAATGMAGAEALWLTLFHRMRTDVLNLPPDAVPTALDDLPETPASMAARLRAVAEPPRGQAPLPVRETPALADVLDRLLATGDHADDVDVNVAAAGAALIRGDLKAAKPFWYRLHQARQLRQPDKPQSVYHACLLWAELLRREGRDAQPGFTYDPERHCPEAAFEMLVLAQRHNGGDLEWMRGVERLTSRRKALTFYRLGILARLALEPGAPWRTQAEYGLTCLRAYRVEQGLHELAEAGRRATAEGQERAFLRLLDGYAPGGHLRRGLDVAPAASPVMPSATPPDAEADISPDATAASPADGGDRT</sequence>
<dbReference type="InterPro" id="IPR055259">
    <property type="entry name" value="YkvP/CgeB_Glyco_trans-like"/>
</dbReference>
<dbReference type="Pfam" id="PF13524">
    <property type="entry name" value="Glyco_trans_1_2"/>
    <property type="match status" value="1"/>
</dbReference>
<feature type="domain" description="Spore protein YkvP/CgeB glycosyl transferase-like" evidence="2">
    <location>
        <begin position="133"/>
        <end position="273"/>
    </location>
</feature>
<gene>
    <name evidence="3" type="ordered locus">DvMF_0922</name>
</gene>